<dbReference type="Pfam" id="PF09898">
    <property type="entry name" value="DUF2125"/>
    <property type="match status" value="1"/>
</dbReference>
<gene>
    <name evidence="1" type="ORF">GCM10022404_12790</name>
</gene>
<proteinExistence type="predicted"/>
<dbReference type="RefSeq" id="WP_344845232.1">
    <property type="nucleotide sequence ID" value="NZ_BAABDF010000006.1"/>
</dbReference>
<protein>
    <recommendedName>
        <fullName evidence="3">DUF2125 domain-containing protein</fullName>
    </recommendedName>
</protein>
<dbReference type="InterPro" id="IPR018666">
    <property type="entry name" value="DUF2125"/>
</dbReference>
<comment type="caution">
    <text evidence="1">The sequence shown here is derived from an EMBL/GenBank/DDBJ whole genome shotgun (WGS) entry which is preliminary data.</text>
</comment>
<accession>A0ABP7K363</accession>
<sequence length="333" mass="35606">MRKLLIAAIVLIAGWCAYWVIGAGTNERAIAQWIEDRSVEGWQAESRSVDTTGFPVGFNTRISEPLFADPRTGVAFSAQSLTIESRALSPTHLTATLSPTAQIATPYQQIDLSHEGAVAQLFVDSGPRLTLDHTSGELQNAQLASSLGWGATLAGAQFSTQRRSDSPLTHDIDLTMTDFAPSDGMMSQLDPDGLLADRFERFEATMAVTFERPWDITALEGPRPQPRRIEISKIAATWGKLDLQMAGLLDVDEAGTPSGKLAIKAANWREMVDLAAAAGVIPADLVGIARQAGGLLAGMSGKSDTIDADLTLRDGMIVLGFIPIAPAPKIVIR</sequence>
<name>A0ABP7K363_9RHOB</name>
<reference evidence="2" key="1">
    <citation type="journal article" date="2019" name="Int. J. Syst. Evol. Microbiol.">
        <title>The Global Catalogue of Microorganisms (GCM) 10K type strain sequencing project: providing services to taxonomists for standard genome sequencing and annotation.</title>
        <authorList>
            <consortium name="The Broad Institute Genomics Platform"/>
            <consortium name="The Broad Institute Genome Sequencing Center for Infectious Disease"/>
            <person name="Wu L."/>
            <person name="Ma J."/>
        </authorList>
    </citation>
    <scope>NUCLEOTIDE SEQUENCE [LARGE SCALE GENOMIC DNA]</scope>
    <source>
        <strain evidence="2">JCM 17190</strain>
    </source>
</reference>
<dbReference type="Proteomes" id="UP001399917">
    <property type="component" value="Unassembled WGS sequence"/>
</dbReference>
<organism evidence="1 2">
    <name type="scientific">Celeribacter arenosi</name>
    <dbReference type="NCBI Taxonomy" id="792649"/>
    <lineage>
        <taxon>Bacteria</taxon>
        <taxon>Pseudomonadati</taxon>
        <taxon>Pseudomonadota</taxon>
        <taxon>Alphaproteobacteria</taxon>
        <taxon>Rhodobacterales</taxon>
        <taxon>Roseobacteraceae</taxon>
        <taxon>Celeribacter</taxon>
    </lineage>
</organism>
<keyword evidence="2" id="KW-1185">Reference proteome</keyword>
<dbReference type="EMBL" id="BAABDF010000006">
    <property type="protein sequence ID" value="GAA3863829.1"/>
    <property type="molecule type" value="Genomic_DNA"/>
</dbReference>
<evidence type="ECO:0008006" key="3">
    <source>
        <dbReference type="Google" id="ProtNLM"/>
    </source>
</evidence>
<evidence type="ECO:0000313" key="2">
    <source>
        <dbReference type="Proteomes" id="UP001399917"/>
    </source>
</evidence>
<evidence type="ECO:0000313" key="1">
    <source>
        <dbReference type="EMBL" id="GAA3863829.1"/>
    </source>
</evidence>